<dbReference type="KEGG" id="sus:Acid_2313"/>
<evidence type="ECO:0000313" key="1">
    <source>
        <dbReference type="EMBL" id="ABJ83302.1"/>
    </source>
</evidence>
<proteinExistence type="predicted"/>
<reference evidence="1" key="1">
    <citation type="submission" date="2006-10" db="EMBL/GenBank/DDBJ databases">
        <title>Complete sequence of Solibacter usitatus Ellin6076.</title>
        <authorList>
            <consortium name="US DOE Joint Genome Institute"/>
            <person name="Copeland A."/>
            <person name="Lucas S."/>
            <person name="Lapidus A."/>
            <person name="Barry K."/>
            <person name="Detter J.C."/>
            <person name="Glavina del Rio T."/>
            <person name="Hammon N."/>
            <person name="Israni S."/>
            <person name="Dalin E."/>
            <person name="Tice H."/>
            <person name="Pitluck S."/>
            <person name="Thompson L.S."/>
            <person name="Brettin T."/>
            <person name="Bruce D."/>
            <person name="Han C."/>
            <person name="Tapia R."/>
            <person name="Gilna P."/>
            <person name="Schmutz J."/>
            <person name="Larimer F."/>
            <person name="Land M."/>
            <person name="Hauser L."/>
            <person name="Kyrpides N."/>
            <person name="Mikhailova N."/>
            <person name="Janssen P.H."/>
            <person name="Kuske C.R."/>
            <person name="Richardson P."/>
        </authorList>
    </citation>
    <scope>NUCLEOTIDE SEQUENCE</scope>
    <source>
        <strain evidence="1">Ellin6076</strain>
    </source>
</reference>
<gene>
    <name evidence="1" type="ordered locus">Acid_2313</name>
</gene>
<dbReference type="EMBL" id="CP000473">
    <property type="protein sequence ID" value="ABJ83302.1"/>
    <property type="molecule type" value="Genomic_DNA"/>
</dbReference>
<dbReference type="OrthoDB" id="129731at2"/>
<dbReference type="InParanoid" id="Q025L7"/>
<name>Q025L7_SOLUE</name>
<sequence>MARGWESKSVEAQIDMAETRSAAAQAKVLSQETLDLLRKKESLLMSRTRVVRDLENAQNPRYKAVLSKALADLDAQLTTLAM</sequence>
<dbReference type="HOGENOM" id="CLU_2556470_0_0_0"/>
<accession>Q025L7</accession>
<protein>
    <submittedName>
        <fullName evidence="1">Uncharacterized protein</fullName>
    </submittedName>
</protein>
<organism evidence="1">
    <name type="scientific">Solibacter usitatus (strain Ellin6076)</name>
    <dbReference type="NCBI Taxonomy" id="234267"/>
    <lineage>
        <taxon>Bacteria</taxon>
        <taxon>Pseudomonadati</taxon>
        <taxon>Acidobacteriota</taxon>
        <taxon>Terriglobia</taxon>
        <taxon>Bryobacterales</taxon>
        <taxon>Solibacteraceae</taxon>
        <taxon>Candidatus Solibacter</taxon>
    </lineage>
</organism>
<dbReference type="AlphaFoldDB" id="Q025L7"/>
<dbReference type="STRING" id="234267.Acid_2313"/>
<dbReference type="eggNOG" id="ENOG5033PAB">
    <property type="taxonomic scope" value="Bacteria"/>
</dbReference>